<dbReference type="GO" id="GO:0032993">
    <property type="term" value="C:protein-DNA complex"/>
    <property type="evidence" value="ECO:0007669"/>
    <property type="project" value="TreeGrafter"/>
</dbReference>
<dbReference type="GO" id="GO:0000976">
    <property type="term" value="F:transcription cis-regulatory region binding"/>
    <property type="evidence" value="ECO:0007669"/>
    <property type="project" value="TreeGrafter"/>
</dbReference>
<feature type="DNA-binding region" description="OmpR/PhoB-type" evidence="5">
    <location>
        <begin position="131"/>
        <end position="230"/>
    </location>
</feature>
<comment type="caution">
    <text evidence="8">The sequence shown here is derived from an EMBL/GenBank/DDBJ whole genome shotgun (WGS) entry which is preliminary data.</text>
</comment>
<dbReference type="AlphaFoldDB" id="A0A2M8PI59"/>
<name>A0A2M8PI59_9CHLR</name>
<evidence type="ECO:0000256" key="4">
    <source>
        <dbReference type="PROSITE-ProRule" id="PRU00169"/>
    </source>
</evidence>
<dbReference type="PANTHER" id="PTHR48111">
    <property type="entry name" value="REGULATOR OF RPOS"/>
    <property type="match status" value="1"/>
</dbReference>
<evidence type="ECO:0000256" key="2">
    <source>
        <dbReference type="ARBA" id="ARBA00023012"/>
    </source>
</evidence>
<dbReference type="InterPro" id="IPR001789">
    <property type="entry name" value="Sig_transdc_resp-reg_receiver"/>
</dbReference>
<dbReference type="GO" id="GO:0006355">
    <property type="term" value="P:regulation of DNA-templated transcription"/>
    <property type="evidence" value="ECO:0007669"/>
    <property type="project" value="InterPro"/>
</dbReference>
<dbReference type="PROSITE" id="PS51755">
    <property type="entry name" value="OMPR_PHOB"/>
    <property type="match status" value="1"/>
</dbReference>
<sequence length="237" mass="27165">MANAKRLLIVEDDPAMRAMLHDILETEGYKVTSFGDAPEALEHMRRHGLPHLIIVDLGLPSYNGFELSRRIKQMGDVPIVILTGDSSPESKVLGIEQYAEDYITKPFNHREVLARVARILSRFADQSYAHEPLVTIDNHLAIDFANSALLRDNQRVALTPTEANLLYLLVGNRGKVVSSELLMARAWHNEEVYEETLRVHMHRLRRKLQPDSKGFQYIRNERGVGYRFITEEEVARH</sequence>
<dbReference type="InterPro" id="IPR011006">
    <property type="entry name" value="CheY-like_superfamily"/>
</dbReference>
<dbReference type="CDD" id="cd00383">
    <property type="entry name" value="trans_reg_C"/>
    <property type="match status" value="1"/>
</dbReference>
<dbReference type="Pfam" id="PF00486">
    <property type="entry name" value="Trans_reg_C"/>
    <property type="match status" value="1"/>
</dbReference>
<dbReference type="InterPro" id="IPR001867">
    <property type="entry name" value="OmpR/PhoB-type_DNA-bd"/>
</dbReference>
<dbReference type="InterPro" id="IPR036388">
    <property type="entry name" value="WH-like_DNA-bd_sf"/>
</dbReference>
<dbReference type="SMART" id="SM00862">
    <property type="entry name" value="Trans_reg_C"/>
    <property type="match status" value="1"/>
</dbReference>
<dbReference type="SUPFAM" id="SSF52172">
    <property type="entry name" value="CheY-like"/>
    <property type="match status" value="1"/>
</dbReference>
<feature type="domain" description="OmpR/PhoB-type" evidence="7">
    <location>
        <begin position="131"/>
        <end position="230"/>
    </location>
</feature>
<dbReference type="Gene3D" id="3.40.50.2300">
    <property type="match status" value="1"/>
</dbReference>
<dbReference type="GO" id="GO:0005829">
    <property type="term" value="C:cytosol"/>
    <property type="evidence" value="ECO:0007669"/>
    <property type="project" value="TreeGrafter"/>
</dbReference>
<accession>A0A2M8PI59</accession>
<protein>
    <submittedName>
        <fullName evidence="8">DNA-binding response regulator</fullName>
    </submittedName>
</protein>
<evidence type="ECO:0000313" key="9">
    <source>
        <dbReference type="Proteomes" id="UP000229681"/>
    </source>
</evidence>
<dbReference type="GO" id="GO:0000156">
    <property type="term" value="F:phosphorelay response regulator activity"/>
    <property type="evidence" value="ECO:0007669"/>
    <property type="project" value="TreeGrafter"/>
</dbReference>
<evidence type="ECO:0000256" key="1">
    <source>
        <dbReference type="ARBA" id="ARBA00022553"/>
    </source>
</evidence>
<dbReference type="SMART" id="SM00448">
    <property type="entry name" value="REC"/>
    <property type="match status" value="1"/>
</dbReference>
<dbReference type="Proteomes" id="UP000229681">
    <property type="component" value="Unassembled WGS sequence"/>
</dbReference>
<dbReference type="InterPro" id="IPR039420">
    <property type="entry name" value="WalR-like"/>
</dbReference>
<dbReference type="Gene3D" id="1.10.10.10">
    <property type="entry name" value="Winged helix-like DNA-binding domain superfamily/Winged helix DNA-binding domain"/>
    <property type="match status" value="1"/>
</dbReference>
<evidence type="ECO:0000313" key="8">
    <source>
        <dbReference type="EMBL" id="PJF37211.1"/>
    </source>
</evidence>
<organism evidence="8 9">
    <name type="scientific">Candidatus Thermofonsia Clade 1 bacterium</name>
    <dbReference type="NCBI Taxonomy" id="2364210"/>
    <lineage>
        <taxon>Bacteria</taxon>
        <taxon>Bacillati</taxon>
        <taxon>Chloroflexota</taxon>
        <taxon>Candidatus Thermofontia</taxon>
        <taxon>Candidatus Thermofonsia Clade 1</taxon>
    </lineage>
</organism>
<keyword evidence="1 4" id="KW-0597">Phosphoprotein</keyword>
<evidence type="ECO:0000259" key="7">
    <source>
        <dbReference type="PROSITE" id="PS51755"/>
    </source>
</evidence>
<evidence type="ECO:0000259" key="6">
    <source>
        <dbReference type="PROSITE" id="PS50110"/>
    </source>
</evidence>
<keyword evidence="2" id="KW-0902">Two-component regulatory system</keyword>
<feature type="domain" description="Response regulatory" evidence="6">
    <location>
        <begin position="6"/>
        <end position="120"/>
    </location>
</feature>
<keyword evidence="3 5" id="KW-0238">DNA-binding</keyword>
<feature type="modified residue" description="4-aspartylphosphate" evidence="4">
    <location>
        <position position="56"/>
    </location>
</feature>
<reference evidence="8 9" key="1">
    <citation type="submission" date="2017-11" db="EMBL/GenBank/DDBJ databases">
        <title>Evolution of Phototrophy in the Chloroflexi Phylum Driven by Horizontal Gene Transfer.</title>
        <authorList>
            <person name="Ward L.M."/>
            <person name="Hemp J."/>
            <person name="Shih P.M."/>
            <person name="Mcglynn S.E."/>
            <person name="Fischer W."/>
        </authorList>
    </citation>
    <scope>NUCLEOTIDE SEQUENCE [LARGE SCALE GENOMIC DNA]</scope>
    <source>
        <strain evidence="8">JP3_13</strain>
    </source>
</reference>
<proteinExistence type="predicted"/>
<dbReference type="Pfam" id="PF00072">
    <property type="entry name" value="Response_reg"/>
    <property type="match status" value="1"/>
</dbReference>
<dbReference type="CDD" id="cd17574">
    <property type="entry name" value="REC_OmpR"/>
    <property type="match status" value="1"/>
</dbReference>
<dbReference type="EMBL" id="PGTM01000010">
    <property type="protein sequence ID" value="PJF37211.1"/>
    <property type="molecule type" value="Genomic_DNA"/>
</dbReference>
<dbReference type="PANTHER" id="PTHR48111:SF40">
    <property type="entry name" value="PHOSPHATE REGULON TRANSCRIPTIONAL REGULATORY PROTEIN PHOB"/>
    <property type="match status" value="1"/>
</dbReference>
<dbReference type="PROSITE" id="PS50110">
    <property type="entry name" value="RESPONSE_REGULATORY"/>
    <property type="match status" value="1"/>
</dbReference>
<evidence type="ECO:0000256" key="3">
    <source>
        <dbReference type="ARBA" id="ARBA00023125"/>
    </source>
</evidence>
<gene>
    <name evidence="8" type="ORF">CUN49_01490</name>
</gene>
<evidence type="ECO:0000256" key="5">
    <source>
        <dbReference type="PROSITE-ProRule" id="PRU01091"/>
    </source>
</evidence>